<accession>A0ABU1K427</accession>
<gene>
    <name evidence="1" type="ORF">GGR31_001005</name>
</gene>
<dbReference type="SUPFAM" id="SSF46689">
    <property type="entry name" value="Homeodomain-like"/>
    <property type="match status" value="1"/>
</dbReference>
<organism evidence="1 2">
    <name type="scientific">Mesonia maritima</name>
    <dbReference type="NCBI Taxonomy" id="1793873"/>
    <lineage>
        <taxon>Bacteria</taxon>
        <taxon>Pseudomonadati</taxon>
        <taxon>Bacteroidota</taxon>
        <taxon>Flavobacteriia</taxon>
        <taxon>Flavobacteriales</taxon>
        <taxon>Flavobacteriaceae</taxon>
        <taxon>Mesonia</taxon>
    </lineage>
</organism>
<dbReference type="EMBL" id="JAVDQA010000002">
    <property type="protein sequence ID" value="MDR6300374.1"/>
    <property type="molecule type" value="Genomic_DNA"/>
</dbReference>
<comment type="caution">
    <text evidence="1">The sequence shown here is derived from an EMBL/GenBank/DDBJ whole genome shotgun (WGS) entry which is preliminary data.</text>
</comment>
<protein>
    <submittedName>
        <fullName evidence="1">AcrR family transcriptional regulator</fullName>
    </submittedName>
</protein>
<reference evidence="1 2" key="1">
    <citation type="submission" date="2023-07" db="EMBL/GenBank/DDBJ databases">
        <title>Genomic Encyclopedia of Type Strains, Phase IV (KMG-IV): sequencing the most valuable type-strain genomes for metagenomic binning, comparative biology and taxonomic classification.</title>
        <authorList>
            <person name="Goeker M."/>
        </authorList>
    </citation>
    <scope>NUCLEOTIDE SEQUENCE [LARGE SCALE GENOMIC DNA]</scope>
    <source>
        <strain evidence="1 2">DSM 102814</strain>
    </source>
</reference>
<name>A0ABU1K427_9FLAO</name>
<keyword evidence="2" id="KW-1185">Reference proteome</keyword>
<dbReference type="InterPro" id="IPR009057">
    <property type="entry name" value="Homeodomain-like_sf"/>
</dbReference>
<dbReference type="Proteomes" id="UP001257659">
    <property type="component" value="Unassembled WGS sequence"/>
</dbReference>
<evidence type="ECO:0000313" key="1">
    <source>
        <dbReference type="EMBL" id="MDR6300374.1"/>
    </source>
</evidence>
<dbReference type="Gene3D" id="1.10.357.10">
    <property type="entry name" value="Tetracycline Repressor, domain 2"/>
    <property type="match status" value="1"/>
</dbReference>
<dbReference type="RefSeq" id="WP_309727285.1">
    <property type="nucleotide sequence ID" value="NZ_JAVDQA010000002.1"/>
</dbReference>
<proteinExistence type="predicted"/>
<evidence type="ECO:0000313" key="2">
    <source>
        <dbReference type="Proteomes" id="UP001257659"/>
    </source>
</evidence>
<sequence>MLANLTLLIPENIYKKDPQSSKLGRRILEHSILYISKNGLECLTFKKLASEIKSNESSIYRYFENKHMLMLYLISWYWGWLEHKLIIRTANIEDDKEVLVRAIKAITETPKKDESFGFINEEELHYIIVQEYSKAFQTKEVDEENKNGYFTIYKRLIEHLAELITNYNPSYKYPLTLANTILQGTLKQHFLYQHFPQLSDFNKSNEKEPISNFFLNLIFNK</sequence>